<gene>
    <name evidence="10" type="ORF">B3C1_00400</name>
</gene>
<comment type="similarity">
    <text evidence="8">Belongs to the anion channel-forming bestrophin (TC 1.A.46) family.</text>
</comment>
<dbReference type="PATRIC" id="fig|745411.4.peg.70"/>
<feature type="transmembrane region" description="Helical" evidence="9">
    <location>
        <begin position="53"/>
        <end position="71"/>
    </location>
</feature>
<protein>
    <submittedName>
        <fullName evidence="10">Bestrophin family membrane protein</fullName>
    </submittedName>
</protein>
<comment type="subcellular location">
    <subcellularLocation>
        <location evidence="1">Cell membrane</location>
        <topology evidence="1">Multi-pass membrane protein</topology>
    </subcellularLocation>
</comment>
<evidence type="ECO:0000256" key="1">
    <source>
        <dbReference type="ARBA" id="ARBA00004651"/>
    </source>
</evidence>
<feature type="transmembrane region" description="Helical" evidence="9">
    <location>
        <begin position="29"/>
        <end position="47"/>
    </location>
</feature>
<keyword evidence="3" id="KW-1003">Cell membrane</keyword>
<dbReference type="PANTHER" id="PTHR33281:SF19">
    <property type="entry name" value="VOLTAGE-DEPENDENT ANION CHANNEL-FORMING PROTEIN YNEE"/>
    <property type="match status" value="1"/>
</dbReference>
<accession>K2K4K8</accession>
<dbReference type="OrthoDB" id="445589at2"/>
<keyword evidence="4 9" id="KW-0812">Transmembrane</keyword>
<dbReference type="AlphaFoldDB" id="K2K4K8"/>
<evidence type="ECO:0000313" key="11">
    <source>
        <dbReference type="Proteomes" id="UP000006755"/>
    </source>
</evidence>
<proteinExistence type="inferred from homology"/>
<evidence type="ECO:0000256" key="9">
    <source>
        <dbReference type="SAM" id="Phobius"/>
    </source>
</evidence>
<evidence type="ECO:0000256" key="5">
    <source>
        <dbReference type="ARBA" id="ARBA00022989"/>
    </source>
</evidence>
<dbReference type="RefSeq" id="WP_008482151.1">
    <property type="nucleotide sequence ID" value="NZ_AMRI01000001.1"/>
</dbReference>
<keyword evidence="6" id="KW-0406">Ion transport</keyword>
<dbReference type="EMBL" id="AMRI01000001">
    <property type="protein sequence ID" value="EKE77874.1"/>
    <property type="molecule type" value="Genomic_DNA"/>
</dbReference>
<dbReference type="Proteomes" id="UP000006755">
    <property type="component" value="Unassembled WGS sequence"/>
</dbReference>
<dbReference type="STRING" id="745411.B3C1_00400"/>
<name>K2K4K8_9GAMM</name>
<comment type="caution">
    <text evidence="10">The sequence shown here is derived from an EMBL/GenBank/DDBJ whole genome shotgun (WGS) entry which is preliminary data.</text>
</comment>
<dbReference type="PANTHER" id="PTHR33281">
    <property type="entry name" value="UPF0187 PROTEIN YNEE"/>
    <property type="match status" value="1"/>
</dbReference>
<dbReference type="eggNOG" id="COG3781">
    <property type="taxonomic scope" value="Bacteria"/>
</dbReference>
<keyword evidence="2" id="KW-0813">Transport</keyword>
<keyword evidence="7 9" id="KW-0472">Membrane</keyword>
<evidence type="ECO:0000256" key="3">
    <source>
        <dbReference type="ARBA" id="ARBA00022475"/>
    </source>
</evidence>
<dbReference type="GO" id="GO:0005254">
    <property type="term" value="F:chloride channel activity"/>
    <property type="evidence" value="ECO:0007669"/>
    <property type="project" value="InterPro"/>
</dbReference>
<reference evidence="10 11" key="1">
    <citation type="journal article" date="2012" name="J. Bacteriol.">
        <title>Genome Sequence of Gallaecimonas xiamenensis Type Strain 3-C-1.</title>
        <authorList>
            <person name="Lai Q."/>
            <person name="Wang L."/>
            <person name="Wang W."/>
            <person name="Shao Z."/>
        </authorList>
    </citation>
    <scope>NUCLEOTIDE SEQUENCE [LARGE SCALE GENOMIC DNA]</scope>
    <source>
        <strain evidence="10 11">3-C-1</strain>
    </source>
</reference>
<keyword evidence="11" id="KW-1185">Reference proteome</keyword>
<sequence>MIIRSRPQRLLTMLLSNKGSVLKSIRGRLALVLLVALLVTLGGGWLYHYKVTLTFSPFLLMGLPLAIFLGFRNSVSYDRFWEGRNLWGELLIVSRNLARQALSLPPAVDQAQAKGQVYRVLAFVYALKDHLRGGAKTDLSALLPAEELAAVEASPNRPNALLLGIAKSYAALSHQGQIAPDLMARIDDQITRLSYILGGCERIKSTPIPYSYLLLLHRTVFVYCLLLPFGLIDTVGYLTPVVVLVLAYTFFGLDALGDEIEDPFDADPNDLPLDAISRNIEINLKALLGESPLPAPLEPKDRVLL</sequence>
<evidence type="ECO:0000313" key="10">
    <source>
        <dbReference type="EMBL" id="EKE77874.1"/>
    </source>
</evidence>
<evidence type="ECO:0000256" key="6">
    <source>
        <dbReference type="ARBA" id="ARBA00023065"/>
    </source>
</evidence>
<dbReference type="InterPro" id="IPR044669">
    <property type="entry name" value="YneE/VCCN1/2-like"/>
</dbReference>
<organism evidence="10 11">
    <name type="scientific">Gallaecimonas xiamenensis 3-C-1</name>
    <dbReference type="NCBI Taxonomy" id="745411"/>
    <lineage>
        <taxon>Bacteria</taxon>
        <taxon>Pseudomonadati</taxon>
        <taxon>Pseudomonadota</taxon>
        <taxon>Gammaproteobacteria</taxon>
        <taxon>Enterobacterales</taxon>
        <taxon>Gallaecimonadaceae</taxon>
        <taxon>Gallaecimonas</taxon>
    </lineage>
</organism>
<evidence type="ECO:0000256" key="8">
    <source>
        <dbReference type="ARBA" id="ARBA00034708"/>
    </source>
</evidence>
<evidence type="ECO:0000256" key="2">
    <source>
        <dbReference type="ARBA" id="ARBA00022448"/>
    </source>
</evidence>
<evidence type="ECO:0000256" key="7">
    <source>
        <dbReference type="ARBA" id="ARBA00023136"/>
    </source>
</evidence>
<evidence type="ECO:0000256" key="4">
    <source>
        <dbReference type="ARBA" id="ARBA00022692"/>
    </source>
</evidence>
<keyword evidence="5 9" id="KW-1133">Transmembrane helix</keyword>
<dbReference type="Pfam" id="PF25539">
    <property type="entry name" value="Bestrophin_2"/>
    <property type="match status" value="1"/>
</dbReference>
<feature type="transmembrane region" description="Helical" evidence="9">
    <location>
        <begin position="212"/>
        <end position="231"/>
    </location>
</feature>
<dbReference type="GO" id="GO:0005886">
    <property type="term" value="C:plasma membrane"/>
    <property type="evidence" value="ECO:0007669"/>
    <property type="project" value="UniProtKB-SubCell"/>
</dbReference>